<dbReference type="AlphaFoldDB" id="A0A0D2NJJ9"/>
<protein>
    <recommendedName>
        <fullName evidence="3">Condensation domain-containing protein</fullName>
    </recommendedName>
</protein>
<proteinExistence type="predicted"/>
<dbReference type="Proteomes" id="UP000054270">
    <property type="component" value="Unassembled WGS sequence"/>
</dbReference>
<keyword evidence="2" id="KW-1185">Reference proteome</keyword>
<dbReference type="OrthoDB" id="21502at2759"/>
<organism evidence="1 2">
    <name type="scientific">Hypholoma sublateritium (strain FD-334 SS-4)</name>
    <dbReference type="NCBI Taxonomy" id="945553"/>
    <lineage>
        <taxon>Eukaryota</taxon>
        <taxon>Fungi</taxon>
        <taxon>Dikarya</taxon>
        <taxon>Basidiomycota</taxon>
        <taxon>Agaricomycotina</taxon>
        <taxon>Agaricomycetes</taxon>
        <taxon>Agaricomycetidae</taxon>
        <taxon>Agaricales</taxon>
        <taxon>Agaricineae</taxon>
        <taxon>Strophariaceae</taxon>
        <taxon>Hypholoma</taxon>
    </lineage>
</organism>
<evidence type="ECO:0000313" key="2">
    <source>
        <dbReference type="Proteomes" id="UP000054270"/>
    </source>
</evidence>
<reference evidence="2" key="1">
    <citation type="submission" date="2014-04" db="EMBL/GenBank/DDBJ databases">
        <title>Evolutionary Origins and Diversification of the Mycorrhizal Mutualists.</title>
        <authorList>
            <consortium name="DOE Joint Genome Institute"/>
            <consortium name="Mycorrhizal Genomics Consortium"/>
            <person name="Kohler A."/>
            <person name="Kuo A."/>
            <person name="Nagy L.G."/>
            <person name="Floudas D."/>
            <person name="Copeland A."/>
            <person name="Barry K.W."/>
            <person name="Cichocki N."/>
            <person name="Veneault-Fourrey C."/>
            <person name="LaButti K."/>
            <person name="Lindquist E.A."/>
            <person name="Lipzen A."/>
            <person name="Lundell T."/>
            <person name="Morin E."/>
            <person name="Murat C."/>
            <person name="Riley R."/>
            <person name="Ohm R."/>
            <person name="Sun H."/>
            <person name="Tunlid A."/>
            <person name="Henrissat B."/>
            <person name="Grigoriev I.V."/>
            <person name="Hibbett D.S."/>
            <person name="Martin F."/>
        </authorList>
    </citation>
    <scope>NUCLEOTIDE SEQUENCE [LARGE SCALE GENOMIC DNA]</scope>
    <source>
        <strain evidence="2">FD-334 SS-4</strain>
    </source>
</reference>
<evidence type="ECO:0008006" key="3">
    <source>
        <dbReference type="Google" id="ProtNLM"/>
    </source>
</evidence>
<dbReference type="Gene3D" id="3.30.559.10">
    <property type="entry name" value="Chloramphenicol acetyltransferase-like domain"/>
    <property type="match status" value="2"/>
</dbReference>
<sequence length="260" mass="29435">MVTANTLVKKWPYLGGKLHRNGKTGKLELLVPESEIAELEVLVQERDQSIKDLQPSYTTTSSISVQQLGTDISLFLRKDRNITVDEYVQNDVPAFHINITVLRDATTFAFTHPHLLMDAGGFNLFMTAFFAVIRGEEVGPLLLDDPFTPFFATPSEEKDDYSPPGWTLYGPPEFDAYAKHAQDDEEQEGVLERRIIYFPKSEIERLKIESLQELHGEGNVDVTFLSSGDIILAWVYKHFYGGSKHDLDRLTRAVTVADIR</sequence>
<dbReference type="EMBL" id="KN817616">
    <property type="protein sequence ID" value="KJA16711.1"/>
    <property type="molecule type" value="Genomic_DNA"/>
</dbReference>
<accession>A0A0D2NJJ9</accession>
<evidence type="ECO:0000313" key="1">
    <source>
        <dbReference type="EMBL" id="KJA16711.1"/>
    </source>
</evidence>
<dbReference type="InterPro" id="IPR023213">
    <property type="entry name" value="CAT-like_dom_sf"/>
</dbReference>
<gene>
    <name evidence="1" type="ORF">HYPSUDRAFT_1059892</name>
</gene>
<name>A0A0D2NJJ9_HYPSF</name>
<dbReference type="STRING" id="945553.A0A0D2NJJ9"/>